<proteinExistence type="predicted"/>
<evidence type="ECO:0000313" key="1">
    <source>
        <dbReference type="EMBL" id="TBU03665.1"/>
    </source>
</evidence>
<keyword evidence="2" id="KW-1185">Reference proteome</keyword>
<dbReference type="STRING" id="148818.A0A4Q9L8W0"/>
<dbReference type="Proteomes" id="UP000291404">
    <property type="component" value="Unassembled WGS sequence"/>
</dbReference>
<comment type="caution">
    <text evidence="1">The sequence shown here is derived from an EMBL/GenBank/DDBJ whole genome shotgun (WGS) entry which is preliminary data.</text>
</comment>
<evidence type="ECO:0000313" key="2">
    <source>
        <dbReference type="Proteomes" id="UP000291404"/>
    </source>
</evidence>
<gene>
    <name evidence="1" type="ORF">CWI36_0885p0010</name>
</gene>
<protein>
    <recommendedName>
        <fullName evidence="3">Reverse transcriptase domain-containing protein</fullName>
    </recommendedName>
</protein>
<dbReference type="EMBL" id="PITI01000885">
    <property type="protein sequence ID" value="TBU03665.1"/>
    <property type="molecule type" value="Genomic_DNA"/>
</dbReference>
<organism evidence="1 2">
    <name type="scientific">Hamiltosporidium magnivora</name>
    <dbReference type="NCBI Taxonomy" id="148818"/>
    <lineage>
        <taxon>Eukaryota</taxon>
        <taxon>Fungi</taxon>
        <taxon>Fungi incertae sedis</taxon>
        <taxon>Microsporidia</taxon>
        <taxon>Dubosqiidae</taxon>
        <taxon>Hamiltosporidium</taxon>
    </lineage>
</organism>
<accession>A0A4Q9L8W0</accession>
<evidence type="ECO:0008006" key="3">
    <source>
        <dbReference type="Google" id="ProtNLM"/>
    </source>
</evidence>
<reference evidence="1 2" key="1">
    <citation type="submission" date="2017-12" db="EMBL/GenBank/DDBJ databases">
        <authorList>
            <person name="Pombert J.-F."/>
            <person name="Haag K.L."/>
            <person name="Ebert D."/>
        </authorList>
    </citation>
    <scope>NUCLEOTIDE SEQUENCE [LARGE SCALE GENOMIC DNA]</scope>
    <source>
        <strain evidence="1">BE-OM-2</strain>
    </source>
</reference>
<dbReference type="VEuPathDB" id="MicrosporidiaDB:CWI36_0885p0010"/>
<sequence>MVGNSEKATKILKSGKITNKPGLFPKIDQKYMAQTTSYKNNSKKFLDINENTKQTDSTIFNGITQYIAYADNLAIVGRKQEDIGFTLRILAPKSGKSGLKMNENKTKYMISSQGSNFKYPGSLLNENNRNSLEIKEKIKAGNMTYIHFSATLSEVKHVKSKYIKEIHRTVIRSVVLHSLKYGKERYLEEYTVKYLYNKPRKGWLDEVEKDVRKLNVLQWENLVHNREEWRRIVKKA</sequence>
<name>A0A4Q9L8W0_9MICR</name>
<dbReference type="AlphaFoldDB" id="A0A4Q9L8W0"/>
<dbReference type="VEuPathDB" id="MicrosporidiaDB:CWI39_1714p0010"/>